<accession>A0A0C9TRF0</accession>
<sequence length="278" mass="29739">MQPTTKDHKLLGLRGDDRPMKLSSLWSSAVALAVRGKTQSKDSQVRLHPDTPSPSLEGHTARIVLESSSPGLAKAELILVVPPSKTNILAFALPFGSSSFVPSAYQILNKGVASPELHAVVDLVRLALPSNDPPVAPSPARLPLQPEIESLSAALFAATLSNNGPDLNSQPSKLWASRQEYQAECEMFDTHDFPLPDIDVLASAVSRIALGNGPPDINPSLPTSVTPPTTQATREDSAIPAPTLPLEQRWGHHHHSLPLIVEGKAIQGHHDLSKAREC</sequence>
<protein>
    <submittedName>
        <fullName evidence="2">Uncharacterized protein</fullName>
    </submittedName>
</protein>
<keyword evidence="3" id="KW-1185">Reference proteome</keyword>
<dbReference type="Proteomes" id="UP000053647">
    <property type="component" value="Unassembled WGS sequence"/>
</dbReference>
<organism evidence="2 3">
    <name type="scientific">Paxillus involutus ATCC 200175</name>
    <dbReference type="NCBI Taxonomy" id="664439"/>
    <lineage>
        <taxon>Eukaryota</taxon>
        <taxon>Fungi</taxon>
        <taxon>Dikarya</taxon>
        <taxon>Basidiomycota</taxon>
        <taxon>Agaricomycotina</taxon>
        <taxon>Agaricomycetes</taxon>
        <taxon>Agaricomycetidae</taxon>
        <taxon>Boletales</taxon>
        <taxon>Paxilineae</taxon>
        <taxon>Paxillaceae</taxon>
        <taxon>Paxillus</taxon>
    </lineage>
</organism>
<evidence type="ECO:0000256" key="1">
    <source>
        <dbReference type="SAM" id="MobiDB-lite"/>
    </source>
</evidence>
<reference evidence="3" key="2">
    <citation type="submission" date="2015-01" db="EMBL/GenBank/DDBJ databases">
        <title>Evolutionary Origins and Diversification of the Mycorrhizal Mutualists.</title>
        <authorList>
            <consortium name="DOE Joint Genome Institute"/>
            <consortium name="Mycorrhizal Genomics Consortium"/>
            <person name="Kohler A."/>
            <person name="Kuo A."/>
            <person name="Nagy L.G."/>
            <person name="Floudas D."/>
            <person name="Copeland A."/>
            <person name="Barry K.W."/>
            <person name="Cichocki N."/>
            <person name="Veneault-Fourrey C."/>
            <person name="LaButti K."/>
            <person name="Lindquist E.A."/>
            <person name="Lipzen A."/>
            <person name="Lundell T."/>
            <person name="Morin E."/>
            <person name="Murat C."/>
            <person name="Riley R."/>
            <person name="Ohm R."/>
            <person name="Sun H."/>
            <person name="Tunlid A."/>
            <person name="Henrissat B."/>
            <person name="Grigoriev I.V."/>
            <person name="Hibbett D.S."/>
            <person name="Martin F."/>
        </authorList>
    </citation>
    <scope>NUCLEOTIDE SEQUENCE [LARGE SCALE GENOMIC DNA]</scope>
    <source>
        <strain evidence="3">ATCC 200175</strain>
    </source>
</reference>
<gene>
    <name evidence="2" type="ORF">PAXINDRAFT_17213</name>
</gene>
<dbReference type="EMBL" id="KN819440">
    <property type="protein sequence ID" value="KIJ09716.1"/>
    <property type="molecule type" value="Genomic_DNA"/>
</dbReference>
<feature type="compositionally biased region" description="Basic and acidic residues" evidence="1">
    <location>
        <begin position="39"/>
        <end position="49"/>
    </location>
</feature>
<evidence type="ECO:0000313" key="3">
    <source>
        <dbReference type="Proteomes" id="UP000053647"/>
    </source>
</evidence>
<feature type="compositionally biased region" description="Low complexity" evidence="1">
    <location>
        <begin position="219"/>
        <end position="230"/>
    </location>
</feature>
<feature type="region of interest" description="Disordered" evidence="1">
    <location>
        <begin position="37"/>
        <end position="57"/>
    </location>
</feature>
<evidence type="ECO:0000313" key="2">
    <source>
        <dbReference type="EMBL" id="KIJ09716.1"/>
    </source>
</evidence>
<dbReference type="AlphaFoldDB" id="A0A0C9TRF0"/>
<name>A0A0C9TRF0_PAXIN</name>
<feature type="region of interest" description="Disordered" evidence="1">
    <location>
        <begin position="213"/>
        <end position="237"/>
    </location>
</feature>
<reference evidence="2 3" key="1">
    <citation type="submission" date="2014-06" db="EMBL/GenBank/DDBJ databases">
        <authorList>
            <consortium name="DOE Joint Genome Institute"/>
            <person name="Kuo A."/>
            <person name="Kohler A."/>
            <person name="Nagy L.G."/>
            <person name="Floudas D."/>
            <person name="Copeland A."/>
            <person name="Barry K.W."/>
            <person name="Cichocki N."/>
            <person name="Veneault-Fourrey C."/>
            <person name="LaButti K."/>
            <person name="Lindquist E.A."/>
            <person name="Lipzen A."/>
            <person name="Lundell T."/>
            <person name="Morin E."/>
            <person name="Murat C."/>
            <person name="Sun H."/>
            <person name="Tunlid A."/>
            <person name="Henrissat B."/>
            <person name="Grigoriev I.V."/>
            <person name="Hibbett D.S."/>
            <person name="Martin F."/>
            <person name="Nordberg H.P."/>
            <person name="Cantor M.N."/>
            <person name="Hua S.X."/>
        </authorList>
    </citation>
    <scope>NUCLEOTIDE SEQUENCE [LARGE SCALE GENOMIC DNA]</scope>
    <source>
        <strain evidence="2 3">ATCC 200175</strain>
    </source>
</reference>
<proteinExistence type="predicted"/>
<dbReference type="HOGENOM" id="CLU_1001506_0_0_1"/>